<keyword evidence="3" id="KW-1185">Reference proteome</keyword>
<gene>
    <name evidence="2" type="ORF">E4Q23_08470</name>
</gene>
<reference evidence="2 3" key="1">
    <citation type="submission" date="2019-03" db="EMBL/GenBank/DDBJ databases">
        <title>Metabolic reconstructions from genomes of highly enriched 'Candidatus Accumulibacter' and 'Candidatus Competibacter' bioreactor populations.</title>
        <authorList>
            <person name="Annavajhala M.K."/>
            <person name="Welles L."/>
            <person name="Abbas B."/>
            <person name="Sorokin D."/>
            <person name="Park H."/>
            <person name="Van Loosdrecht M."/>
            <person name="Chandran K."/>
        </authorList>
    </citation>
    <scope>NUCLEOTIDE SEQUENCE [LARGE SCALE GENOMIC DNA]</scope>
    <source>
        <strain evidence="2 3">SBR_S</strain>
    </source>
</reference>
<evidence type="ECO:0000313" key="3">
    <source>
        <dbReference type="Proteomes" id="UP000749010"/>
    </source>
</evidence>
<comment type="caution">
    <text evidence="2">The sequence shown here is derived from an EMBL/GenBank/DDBJ whole genome shotgun (WGS) entry which is preliminary data.</text>
</comment>
<dbReference type="Pfam" id="PF06945">
    <property type="entry name" value="DUF1289"/>
    <property type="match status" value="1"/>
</dbReference>
<proteinExistence type="predicted"/>
<feature type="region of interest" description="Disordered" evidence="1">
    <location>
        <begin position="51"/>
        <end position="71"/>
    </location>
</feature>
<accession>A0ABX1TX13</accession>
<dbReference type="InterPro" id="IPR010710">
    <property type="entry name" value="DUF1289"/>
</dbReference>
<dbReference type="Proteomes" id="UP000749010">
    <property type="component" value="Unassembled WGS sequence"/>
</dbReference>
<sequence>MDDDGGFCIGCFRTIAEIAVWSRTRDEQRLNILVAVERRRIEHSACAAGEDFRDDCEPTGSSRGEERAREE</sequence>
<evidence type="ECO:0000256" key="1">
    <source>
        <dbReference type="SAM" id="MobiDB-lite"/>
    </source>
</evidence>
<protein>
    <submittedName>
        <fullName evidence="2">DUF1289 domain-containing protein</fullName>
    </submittedName>
</protein>
<dbReference type="EMBL" id="SPMY01000022">
    <property type="protein sequence ID" value="NMQ27788.1"/>
    <property type="molecule type" value="Genomic_DNA"/>
</dbReference>
<organism evidence="2 3">
    <name type="scientific">Candidatus Accumulibacter phosphatis</name>
    <dbReference type="NCBI Taxonomy" id="327160"/>
    <lineage>
        <taxon>Bacteria</taxon>
        <taxon>Pseudomonadati</taxon>
        <taxon>Pseudomonadota</taxon>
        <taxon>Betaproteobacteria</taxon>
        <taxon>Candidatus Accumulibacter</taxon>
    </lineage>
</organism>
<name>A0ABX1TX13_9PROT</name>
<evidence type="ECO:0000313" key="2">
    <source>
        <dbReference type="EMBL" id="NMQ27788.1"/>
    </source>
</evidence>